<evidence type="ECO:0000256" key="8">
    <source>
        <dbReference type="ARBA" id="ARBA00022692"/>
    </source>
</evidence>
<dbReference type="InterPro" id="IPR003856">
    <property type="entry name" value="LPS_length_determ_N"/>
</dbReference>
<reference evidence="22" key="1">
    <citation type="submission" date="2015-01" db="EMBL/GenBank/DDBJ databases">
        <title>Flavisolibacter sp./LCS9/ whole genome sequencing.</title>
        <authorList>
            <person name="Kim M.K."/>
            <person name="Srinivasan S."/>
            <person name="Lee J.-J."/>
        </authorList>
    </citation>
    <scope>NUCLEOTIDE SEQUENCE [LARGE SCALE GENOMIC DNA]</scope>
    <source>
        <strain evidence="22">LCS9</strain>
    </source>
</reference>
<evidence type="ECO:0000259" key="19">
    <source>
        <dbReference type="Pfam" id="PF13614"/>
    </source>
</evidence>
<dbReference type="InterPro" id="IPR025669">
    <property type="entry name" value="AAA_dom"/>
</dbReference>
<comment type="catalytic activity">
    <reaction evidence="15">
        <text>L-tyrosyl-[protein] + ATP = O-phospho-L-tyrosyl-[protein] + ADP + H(+)</text>
        <dbReference type="Rhea" id="RHEA:10596"/>
        <dbReference type="Rhea" id="RHEA-COMP:10136"/>
        <dbReference type="Rhea" id="RHEA-COMP:20101"/>
        <dbReference type="ChEBI" id="CHEBI:15378"/>
        <dbReference type="ChEBI" id="CHEBI:30616"/>
        <dbReference type="ChEBI" id="CHEBI:46858"/>
        <dbReference type="ChEBI" id="CHEBI:61978"/>
        <dbReference type="ChEBI" id="CHEBI:456216"/>
        <dbReference type="EC" id="2.7.10.2"/>
    </reaction>
</comment>
<name>A0A172U2M7_9BACT</name>
<feature type="domain" description="Polysaccharide chain length determinant N-terminal" evidence="18">
    <location>
        <begin position="12"/>
        <end position="86"/>
    </location>
</feature>
<evidence type="ECO:0000256" key="3">
    <source>
        <dbReference type="ARBA" id="ARBA00008883"/>
    </source>
</evidence>
<keyword evidence="16" id="KW-0175">Coiled coil</keyword>
<keyword evidence="10" id="KW-0418">Kinase</keyword>
<evidence type="ECO:0000256" key="13">
    <source>
        <dbReference type="ARBA" id="ARBA00023136"/>
    </source>
</evidence>
<keyword evidence="5" id="KW-1003">Cell membrane</keyword>
<evidence type="ECO:0000256" key="14">
    <source>
        <dbReference type="ARBA" id="ARBA00023137"/>
    </source>
</evidence>
<comment type="similarity">
    <text evidence="3">Belongs to the etk/wzc family.</text>
</comment>
<keyword evidence="8 17" id="KW-0812">Transmembrane</keyword>
<feature type="transmembrane region" description="Helical" evidence="17">
    <location>
        <begin position="7"/>
        <end position="29"/>
    </location>
</feature>
<sequence length="754" mass="85155">MWLRHSVYWPYFLILLLLSVGAAWLYLLYTPPQYQANARVLIKDENKGADDRSVEFLTMVSTKKLLENEKEVFLSKRILVEVVKNLGLYAPIYEKGKFRDVSAYTSSPVRIEAQNQTVIGSPETYSFTYNANDNTVQFNQKVFALNQWIVLNRVDTIRFVKNPDFSYSTASKYDFQLVDPDAVAEMVKNSVFIEPSSKASTILDIYCADDVPQRAEDILNELIEAYNKTSLNDKNILATNTLKFVQERLDQVGKNLDAVENKIKQYKSSSGAVDIGTQSQLFLQNVSSNDQKLSEINMKLAVLDKVEEYVVSKDAKDGIVPSTLGVDDPMLGKLLGNLYDAELEYEKYRKTEGENSPALTAINMQIDKIRPSIIENIRSQRISLETSKNNLVRTNNQYNSSLVNIPNQEKELVNINREQSTITSIYSFLLQKKEEAVLSKASTIPSSIVVDRAKASYSPVSPKPMKIYMIAFIAPFIIGIGTITIKETLNSKVLFRQEIEDLTVYPIIGEIASDKTKSPIAVNANARTFISEQFRQLRVAISLNSNKNKCNRILVTSTISGEGKSYIAVNLATSFAINNKKTVLLELDLNNPTVYEPASISNSPGISEYLQGKAEKEEIIKRTNLQENLFIVPAGKCPEWHPSELLENGKVQEFINYLSELFDYIIIDTAPVGAITDAFILSHSCHMTLYVVRHNYTPKIYLERLDQNNATNKLNNISIVFNGIRPRGFGKHHYGYGYGYGYVYNVRKKDLDHA</sequence>
<dbReference type="InterPro" id="IPR032807">
    <property type="entry name" value="GNVR"/>
</dbReference>
<evidence type="ECO:0000256" key="11">
    <source>
        <dbReference type="ARBA" id="ARBA00022840"/>
    </source>
</evidence>
<dbReference type="EC" id="2.7.10.2" evidence="4"/>
<dbReference type="Pfam" id="PF13807">
    <property type="entry name" value="GNVR"/>
    <property type="match status" value="1"/>
</dbReference>
<feature type="coiled-coil region" evidence="16">
    <location>
        <begin position="242"/>
        <end position="269"/>
    </location>
</feature>
<dbReference type="Gene3D" id="3.40.50.300">
    <property type="entry name" value="P-loop containing nucleotide triphosphate hydrolases"/>
    <property type="match status" value="1"/>
</dbReference>
<accession>A0A172U2M7</accession>
<dbReference type="GO" id="GO:0004715">
    <property type="term" value="F:non-membrane spanning protein tyrosine kinase activity"/>
    <property type="evidence" value="ECO:0007669"/>
    <property type="project" value="UniProtKB-EC"/>
</dbReference>
<dbReference type="NCBIfam" id="TIGR01007">
    <property type="entry name" value="eps_fam"/>
    <property type="match status" value="1"/>
</dbReference>
<keyword evidence="9" id="KW-0547">Nucleotide-binding</keyword>
<evidence type="ECO:0000256" key="10">
    <source>
        <dbReference type="ARBA" id="ARBA00022777"/>
    </source>
</evidence>
<keyword evidence="7" id="KW-0808">Transferase</keyword>
<dbReference type="InterPro" id="IPR050445">
    <property type="entry name" value="Bact_polysacc_biosynth/exp"/>
</dbReference>
<evidence type="ECO:0000256" key="17">
    <source>
        <dbReference type="SAM" id="Phobius"/>
    </source>
</evidence>
<dbReference type="InterPro" id="IPR027417">
    <property type="entry name" value="P-loop_NTPase"/>
</dbReference>
<evidence type="ECO:0000313" key="21">
    <source>
        <dbReference type="EMBL" id="ANE53283.1"/>
    </source>
</evidence>
<gene>
    <name evidence="21" type="ORF">SY85_02975</name>
</gene>
<keyword evidence="12 17" id="KW-1133">Transmembrane helix</keyword>
<feature type="domain" description="Tyrosine-protein kinase G-rich" evidence="20">
    <location>
        <begin position="409"/>
        <end position="487"/>
    </location>
</feature>
<feature type="domain" description="AAA" evidence="19">
    <location>
        <begin position="559"/>
        <end position="680"/>
    </location>
</feature>
<keyword evidence="22" id="KW-1185">Reference proteome</keyword>
<dbReference type="Pfam" id="PF02706">
    <property type="entry name" value="Wzz"/>
    <property type="match status" value="1"/>
</dbReference>
<comment type="similarity">
    <text evidence="2">Belongs to the CpsD/CapB family.</text>
</comment>
<dbReference type="InterPro" id="IPR005702">
    <property type="entry name" value="Wzc-like_C"/>
</dbReference>
<keyword evidence="6" id="KW-0997">Cell inner membrane</keyword>
<dbReference type="KEGG" id="fla:SY85_02975"/>
<evidence type="ECO:0000256" key="1">
    <source>
        <dbReference type="ARBA" id="ARBA00004429"/>
    </source>
</evidence>
<evidence type="ECO:0000313" key="22">
    <source>
        <dbReference type="Proteomes" id="UP000077177"/>
    </source>
</evidence>
<dbReference type="Pfam" id="PF13614">
    <property type="entry name" value="AAA_31"/>
    <property type="match status" value="1"/>
</dbReference>
<evidence type="ECO:0000256" key="4">
    <source>
        <dbReference type="ARBA" id="ARBA00011903"/>
    </source>
</evidence>
<dbReference type="Proteomes" id="UP000077177">
    <property type="component" value="Chromosome"/>
</dbReference>
<evidence type="ECO:0000259" key="18">
    <source>
        <dbReference type="Pfam" id="PF02706"/>
    </source>
</evidence>
<evidence type="ECO:0000256" key="6">
    <source>
        <dbReference type="ARBA" id="ARBA00022519"/>
    </source>
</evidence>
<evidence type="ECO:0000256" key="12">
    <source>
        <dbReference type="ARBA" id="ARBA00022989"/>
    </source>
</evidence>
<comment type="subcellular location">
    <subcellularLocation>
        <location evidence="1">Cell inner membrane</location>
        <topology evidence="1">Multi-pass membrane protein</topology>
    </subcellularLocation>
</comment>
<dbReference type="STRING" id="1492898.SY85_02975"/>
<evidence type="ECO:0000256" key="7">
    <source>
        <dbReference type="ARBA" id="ARBA00022679"/>
    </source>
</evidence>
<evidence type="ECO:0000256" key="15">
    <source>
        <dbReference type="ARBA" id="ARBA00051245"/>
    </source>
</evidence>
<organism evidence="21 22">
    <name type="scientific">Flavisolibacter tropicus</name>
    <dbReference type="NCBI Taxonomy" id="1492898"/>
    <lineage>
        <taxon>Bacteria</taxon>
        <taxon>Pseudomonadati</taxon>
        <taxon>Bacteroidota</taxon>
        <taxon>Chitinophagia</taxon>
        <taxon>Chitinophagales</taxon>
        <taxon>Chitinophagaceae</taxon>
        <taxon>Flavisolibacter</taxon>
    </lineage>
</organism>
<evidence type="ECO:0000256" key="16">
    <source>
        <dbReference type="SAM" id="Coils"/>
    </source>
</evidence>
<dbReference type="PANTHER" id="PTHR32309:SF13">
    <property type="entry name" value="FERRIC ENTEROBACTIN TRANSPORT PROTEIN FEPE"/>
    <property type="match status" value="1"/>
</dbReference>
<evidence type="ECO:0000256" key="9">
    <source>
        <dbReference type="ARBA" id="ARBA00022741"/>
    </source>
</evidence>
<keyword evidence="13 17" id="KW-0472">Membrane</keyword>
<evidence type="ECO:0000256" key="5">
    <source>
        <dbReference type="ARBA" id="ARBA00022475"/>
    </source>
</evidence>
<evidence type="ECO:0000259" key="20">
    <source>
        <dbReference type="Pfam" id="PF13807"/>
    </source>
</evidence>
<dbReference type="CDD" id="cd05387">
    <property type="entry name" value="BY-kinase"/>
    <property type="match status" value="1"/>
</dbReference>
<dbReference type="GO" id="GO:0005886">
    <property type="term" value="C:plasma membrane"/>
    <property type="evidence" value="ECO:0007669"/>
    <property type="project" value="UniProtKB-SubCell"/>
</dbReference>
<keyword evidence="14" id="KW-0829">Tyrosine-protein kinase</keyword>
<dbReference type="EMBL" id="CP011390">
    <property type="protein sequence ID" value="ANE53283.1"/>
    <property type="molecule type" value="Genomic_DNA"/>
</dbReference>
<keyword evidence="11" id="KW-0067">ATP-binding</keyword>
<evidence type="ECO:0000256" key="2">
    <source>
        <dbReference type="ARBA" id="ARBA00007316"/>
    </source>
</evidence>
<dbReference type="GO" id="GO:0005524">
    <property type="term" value="F:ATP binding"/>
    <property type="evidence" value="ECO:0007669"/>
    <property type="project" value="UniProtKB-KW"/>
</dbReference>
<reference evidence="21 22" key="2">
    <citation type="journal article" date="2016" name="Int. J. Syst. Evol. Microbiol.">
        <title>Flavisolibacter tropicus sp. nov., isolated from tropical soil.</title>
        <authorList>
            <person name="Lee J.J."/>
            <person name="Kang M.S."/>
            <person name="Kim G.S."/>
            <person name="Lee C.S."/>
            <person name="Lim S."/>
            <person name="Lee J."/>
            <person name="Roh S.H."/>
            <person name="Kang H."/>
            <person name="Ha J.M."/>
            <person name="Bae S."/>
            <person name="Jung H.Y."/>
            <person name="Kim M.K."/>
        </authorList>
    </citation>
    <scope>NUCLEOTIDE SEQUENCE [LARGE SCALE GENOMIC DNA]</scope>
    <source>
        <strain evidence="21 22">LCS9</strain>
    </source>
</reference>
<proteinExistence type="inferred from homology"/>
<dbReference type="PANTHER" id="PTHR32309">
    <property type="entry name" value="TYROSINE-PROTEIN KINASE"/>
    <property type="match status" value="1"/>
</dbReference>
<dbReference type="AlphaFoldDB" id="A0A172U2M7"/>
<dbReference type="SUPFAM" id="SSF52540">
    <property type="entry name" value="P-loop containing nucleoside triphosphate hydrolases"/>
    <property type="match status" value="1"/>
</dbReference>
<protein>
    <recommendedName>
        <fullName evidence="4">non-specific protein-tyrosine kinase</fullName>
        <ecNumber evidence="4">2.7.10.2</ecNumber>
    </recommendedName>
</protein>